<name>A0A6P1VW83_9BACT</name>
<dbReference type="Proteomes" id="UP000464577">
    <property type="component" value="Chromosome"/>
</dbReference>
<dbReference type="Gene3D" id="3.40.50.1460">
    <property type="match status" value="1"/>
</dbReference>
<dbReference type="PANTHER" id="PTHR22576">
    <property type="entry name" value="MUCOSA ASSOCIATED LYMPHOID TISSUE LYMPHOMA TRANSLOCATION PROTEIN 1/PARACASPASE"/>
    <property type="match status" value="1"/>
</dbReference>
<dbReference type="GO" id="GO:0004197">
    <property type="term" value="F:cysteine-type endopeptidase activity"/>
    <property type="evidence" value="ECO:0007669"/>
    <property type="project" value="InterPro"/>
</dbReference>
<dbReference type="EMBL" id="CP045997">
    <property type="protein sequence ID" value="QHV95636.1"/>
    <property type="molecule type" value="Genomic_DNA"/>
</dbReference>
<sequence length="339" mass="38233">MIPHRLYSQIILSLLLVLQLSLGVCQPNSPKKTSRSITYALIIGISDYAEMNPLHFAHRDAQEFADFLQTPAFAHDSIVVKALLNKEADVTSMYRSVRNFYNRVEPGDRLIFYFAGHGDCETESSKGYLLGHETPLDNYPQTAFALDWLSDMVSRLISKGVSVWLIADACRAGQLAKEDDKKKVQYPIWERWPNFGNQLNILACQKNERSYESKDFDGGHGAFSYYLLKGLKGDADDKNQWRDDTIRAYELNAYLLANVPNAVRPQIQTPLTYGTDLQAVLSITPKIIAQNYSQMTPSDRQSFGALLASPKLAPNNKKKPRLTLLLNQLKLVSLNKIIS</sequence>
<gene>
    <name evidence="2" type="ORF">GJR95_11750</name>
</gene>
<proteinExistence type="predicted"/>
<protein>
    <recommendedName>
        <fullName evidence="1">Peptidase C14 caspase domain-containing protein</fullName>
    </recommendedName>
</protein>
<dbReference type="KEGG" id="senf:GJR95_11750"/>
<accession>A0A6P1VW83</accession>
<dbReference type="AlphaFoldDB" id="A0A6P1VW83"/>
<organism evidence="2 3">
    <name type="scientific">Spirosoma endbachense</name>
    <dbReference type="NCBI Taxonomy" id="2666025"/>
    <lineage>
        <taxon>Bacteria</taxon>
        <taxon>Pseudomonadati</taxon>
        <taxon>Bacteroidota</taxon>
        <taxon>Cytophagia</taxon>
        <taxon>Cytophagales</taxon>
        <taxon>Cytophagaceae</taxon>
        <taxon>Spirosoma</taxon>
    </lineage>
</organism>
<dbReference type="PANTHER" id="PTHR22576:SF37">
    <property type="entry name" value="MUCOSA-ASSOCIATED LYMPHOID TISSUE LYMPHOMA TRANSLOCATION PROTEIN 1"/>
    <property type="match status" value="1"/>
</dbReference>
<dbReference type="GO" id="GO:0006508">
    <property type="term" value="P:proteolysis"/>
    <property type="evidence" value="ECO:0007669"/>
    <property type="project" value="InterPro"/>
</dbReference>
<dbReference type="Pfam" id="PF00656">
    <property type="entry name" value="Peptidase_C14"/>
    <property type="match status" value="1"/>
</dbReference>
<evidence type="ECO:0000259" key="1">
    <source>
        <dbReference type="Pfam" id="PF00656"/>
    </source>
</evidence>
<keyword evidence="3" id="KW-1185">Reference proteome</keyword>
<evidence type="ECO:0000313" key="3">
    <source>
        <dbReference type="Proteomes" id="UP000464577"/>
    </source>
</evidence>
<dbReference type="InterPro" id="IPR011600">
    <property type="entry name" value="Pept_C14_caspase"/>
</dbReference>
<reference evidence="2 3" key="1">
    <citation type="submission" date="2019-11" db="EMBL/GenBank/DDBJ databases">
        <title>Spirosoma endbachense sp. nov., isolated from a natural salt meadow.</title>
        <authorList>
            <person name="Rojas J."/>
            <person name="Ambika Manirajan B."/>
            <person name="Ratering S."/>
            <person name="Suarez C."/>
            <person name="Geissler-Plaum R."/>
            <person name="Schnell S."/>
        </authorList>
    </citation>
    <scope>NUCLEOTIDE SEQUENCE [LARGE SCALE GENOMIC DNA]</scope>
    <source>
        <strain evidence="2 3">I-24</strain>
    </source>
</reference>
<dbReference type="InterPro" id="IPR052039">
    <property type="entry name" value="Caspase-related_regulators"/>
</dbReference>
<evidence type="ECO:0000313" key="2">
    <source>
        <dbReference type="EMBL" id="QHV95636.1"/>
    </source>
</evidence>
<dbReference type="SUPFAM" id="SSF52129">
    <property type="entry name" value="Caspase-like"/>
    <property type="match status" value="1"/>
</dbReference>
<dbReference type="RefSeq" id="WP_262889780.1">
    <property type="nucleotide sequence ID" value="NZ_CP045997.1"/>
</dbReference>
<feature type="domain" description="Peptidase C14 caspase" evidence="1">
    <location>
        <begin position="39"/>
        <end position="236"/>
    </location>
</feature>
<dbReference type="InterPro" id="IPR029030">
    <property type="entry name" value="Caspase-like_dom_sf"/>
</dbReference>